<dbReference type="Proteomes" id="UP000053748">
    <property type="component" value="Unassembled WGS sequence"/>
</dbReference>
<dbReference type="GO" id="GO:0034039">
    <property type="term" value="F:8-oxo-7,8-dihydroguanine DNA N-glycosylase activity"/>
    <property type="evidence" value="ECO:0007669"/>
    <property type="project" value="TreeGrafter"/>
</dbReference>
<dbReference type="Pfam" id="PF06831">
    <property type="entry name" value="H2TH"/>
    <property type="match status" value="1"/>
</dbReference>
<keyword evidence="12 15" id="KW-0511">Multifunctional enzyme</keyword>
<evidence type="ECO:0000259" key="16">
    <source>
        <dbReference type="PROSITE" id="PS51066"/>
    </source>
</evidence>
<comment type="function">
    <text evidence="15">Involved in base excision repair of DNA damaged by oxidation or by mutagenic agents. Acts as DNA glycosylase that recognizes and removes damaged bases. Has a preference for oxidized purines, such as 7,8-dihydro-8-oxoguanine (8-oxoG). Has AP (apurinic/apyrimidinic) lyase activity and introduces nicks in the DNA strand. Cleaves the DNA backbone by beta-delta elimination to generate a single-strand break at the site of the removed base with both 3'- and 5'-phosphates.</text>
</comment>
<dbReference type="InterPro" id="IPR015886">
    <property type="entry name" value="H2TH_FPG"/>
</dbReference>
<evidence type="ECO:0000256" key="6">
    <source>
        <dbReference type="ARBA" id="ARBA00022771"/>
    </source>
</evidence>
<name>A0A2J9V037_VIBMI</name>
<keyword evidence="11 15" id="KW-0456">Lyase</keyword>
<feature type="active site" description="Schiff-base intermediate with DNA" evidence="15">
    <location>
        <position position="2"/>
    </location>
</feature>
<dbReference type="Pfam" id="PF01149">
    <property type="entry name" value="Fapy_DNA_glyco"/>
    <property type="match status" value="1"/>
</dbReference>
<dbReference type="GO" id="GO:0003684">
    <property type="term" value="F:damaged DNA binding"/>
    <property type="evidence" value="ECO:0007669"/>
    <property type="project" value="InterPro"/>
</dbReference>
<feature type="active site" description="Proton donor" evidence="15">
    <location>
        <position position="3"/>
    </location>
</feature>
<keyword evidence="4 15" id="KW-0479">Metal-binding</keyword>
<keyword evidence="5 15" id="KW-0227">DNA damage</keyword>
<feature type="active site" description="Proton donor; for delta-elimination activity" evidence="15">
    <location>
        <position position="259"/>
    </location>
</feature>
<comment type="catalytic activity">
    <reaction evidence="1 15">
        <text>Hydrolysis of DNA containing ring-opened 7-methylguanine residues, releasing 2,6-diamino-4-hydroxy-5-(N-methyl)formamidopyrimidine.</text>
        <dbReference type="EC" id="3.2.2.23"/>
    </reaction>
</comment>
<evidence type="ECO:0000256" key="4">
    <source>
        <dbReference type="ARBA" id="ARBA00022723"/>
    </source>
</evidence>
<evidence type="ECO:0000256" key="12">
    <source>
        <dbReference type="ARBA" id="ARBA00023268"/>
    </source>
</evidence>
<dbReference type="Pfam" id="PF06827">
    <property type="entry name" value="zf-FPG_IleRS"/>
    <property type="match status" value="1"/>
</dbReference>
<dbReference type="SUPFAM" id="SSF46946">
    <property type="entry name" value="S13-like H2TH domain"/>
    <property type="match status" value="1"/>
</dbReference>
<proteinExistence type="inferred from homology"/>
<dbReference type="FunFam" id="3.20.190.10:FF:000001">
    <property type="entry name" value="Formamidopyrimidine-DNA glycosylase"/>
    <property type="match status" value="1"/>
</dbReference>
<evidence type="ECO:0000256" key="14">
    <source>
        <dbReference type="ARBA" id="ARBA00044632"/>
    </source>
</evidence>
<feature type="domain" description="Formamidopyrimidine-DNA glycosylase catalytic" evidence="17">
    <location>
        <begin position="2"/>
        <end position="112"/>
    </location>
</feature>
<dbReference type="InterPro" id="IPR012319">
    <property type="entry name" value="FPG_cat"/>
</dbReference>
<dbReference type="OrthoDB" id="9800855at2"/>
<feature type="binding site" evidence="15">
    <location>
        <position position="150"/>
    </location>
    <ligand>
        <name>DNA</name>
        <dbReference type="ChEBI" id="CHEBI:16991"/>
    </ligand>
</feature>
<dbReference type="EC" id="4.2.99.18" evidence="15"/>
<dbReference type="HAMAP" id="MF_00103">
    <property type="entry name" value="Fapy_DNA_glycosyl"/>
    <property type="match status" value="1"/>
</dbReference>
<keyword evidence="10 15" id="KW-0234">DNA repair</keyword>
<comment type="caution">
    <text evidence="18">The sequence shown here is derived from an EMBL/GenBank/DDBJ whole genome shotgun (WGS) entry which is preliminary data.</text>
</comment>
<evidence type="ECO:0000256" key="2">
    <source>
        <dbReference type="ARBA" id="ARBA00009409"/>
    </source>
</evidence>
<dbReference type="GO" id="GO:0140078">
    <property type="term" value="F:class I DNA-(apurinic or apyrimidinic site) endonuclease activity"/>
    <property type="evidence" value="ECO:0007669"/>
    <property type="project" value="UniProtKB-EC"/>
</dbReference>
<keyword evidence="9 15" id="KW-0238">DNA-binding</keyword>
<dbReference type="EMBL" id="LOSJ02000002">
    <property type="protein sequence ID" value="PNM57132.1"/>
    <property type="molecule type" value="Genomic_DNA"/>
</dbReference>
<dbReference type="Gene3D" id="3.20.190.10">
    <property type="entry name" value="MutM-like, N-terminal"/>
    <property type="match status" value="1"/>
</dbReference>
<evidence type="ECO:0000256" key="13">
    <source>
        <dbReference type="ARBA" id="ARBA00023295"/>
    </source>
</evidence>
<feature type="domain" description="FPG-type" evidence="16">
    <location>
        <begin position="235"/>
        <end position="269"/>
    </location>
</feature>
<evidence type="ECO:0000259" key="17">
    <source>
        <dbReference type="PROSITE" id="PS51068"/>
    </source>
</evidence>
<comment type="catalytic activity">
    <reaction evidence="14 15">
        <text>2'-deoxyribonucleotide-(2'-deoxyribose 5'-phosphate)-2'-deoxyribonucleotide-DNA = a 3'-end 2'-deoxyribonucleotide-(2,3-dehydro-2,3-deoxyribose 5'-phosphate)-DNA + a 5'-end 5'-phospho-2'-deoxyribonucleoside-DNA + H(+)</text>
        <dbReference type="Rhea" id="RHEA:66592"/>
        <dbReference type="Rhea" id="RHEA-COMP:13180"/>
        <dbReference type="Rhea" id="RHEA-COMP:16897"/>
        <dbReference type="Rhea" id="RHEA-COMP:17067"/>
        <dbReference type="ChEBI" id="CHEBI:15378"/>
        <dbReference type="ChEBI" id="CHEBI:136412"/>
        <dbReference type="ChEBI" id="CHEBI:157695"/>
        <dbReference type="ChEBI" id="CHEBI:167181"/>
        <dbReference type="EC" id="4.2.99.18"/>
    </reaction>
</comment>
<protein>
    <recommendedName>
        <fullName evidence="15">Formamidopyrimidine-DNA glycosylase</fullName>
        <shortName evidence="15">Fapy-DNA glycosylase</shortName>
        <ecNumber evidence="15">3.2.2.23</ecNumber>
    </recommendedName>
    <alternativeName>
        <fullName evidence="15">DNA-(apurinic or apyrimidinic site) lyase MutM</fullName>
        <shortName evidence="15">AP lyase MutM</shortName>
        <ecNumber evidence="15">4.2.99.18</ecNumber>
    </alternativeName>
</protein>
<dbReference type="InterPro" id="IPR015887">
    <property type="entry name" value="DNA_glyclase_Znf_dom_DNA_BS"/>
</dbReference>
<dbReference type="PROSITE" id="PS51066">
    <property type="entry name" value="ZF_FPG_2"/>
    <property type="match status" value="1"/>
</dbReference>
<dbReference type="AlphaFoldDB" id="A0A2J9V037"/>
<dbReference type="SUPFAM" id="SSF57716">
    <property type="entry name" value="Glucocorticoid receptor-like (DNA-binding domain)"/>
    <property type="match status" value="1"/>
</dbReference>
<dbReference type="CDD" id="cd08966">
    <property type="entry name" value="EcFpg-like_N"/>
    <property type="match status" value="1"/>
</dbReference>
<dbReference type="PROSITE" id="PS51068">
    <property type="entry name" value="FPG_CAT"/>
    <property type="match status" value="1"/>
</dbReference>
<feature type="binding site" evidence="15">
    <location>
        <position position="109"/>
    </location>
    <ligand>
        <name>DNA</name>
        <dbReference type="ChEBI" id="CHEBI:16991"/>
    </ligand>
</feature>
<dbReference type="InterPro" id="IPR035937">
    <property type="entry name" value="FPG_N"/>
</dbReference>
<evidence type="ECO:0000256" key="7">
    <source>
        <dbReference type="ARBA" id="ARBA00022801"/>
    </source>
</evidence>
<keyword evidence="6 15" id="KW-0863">Zinc-finger</keyword>
<gene>
    <name evidence="15" type="primary">mutM</name>
    <name evidence="15" type="synonym">fpg</name>
    <name evidence="18" type="ORF">AL544_014175</name>
</gene>
<dbReference type="SMART" id="SM01232">
    <property type="entry name" value="H2TH"/>
    <property type="match status" value="1"/>
</dbReference>
<dbReference type="STRING" id="674.VM_14460"/>
<dbReference type="RefSeq" id="WP_001114639.1">
    <property type="nucleotide sequence ID" value="NZ_CAWMSS010000001.1"/>
</dbReference>
<reference evidence="18" key="1">
    <citation type="submission" date="2017-12" db="EMBL/GenBank/DDBJ databases">
        <title>FDA dAtabase for Regulatory Grade micrObial Sequences (FDA-ARGOS): Supporting development and validation of Infectious Disease Dx tests.</title>
        <authorList>
            <person name="Hoffmann M."/>
            <person name="Allard M."/>
            <person name="Evans P."/>
            <person name="Brown E."/>
            <person name="Tallon L.J."/>
            <person name="Sadzewicz L."/>
            <person name="Sengamalay N."/>
            <person name="Ott S."/>
            <person name="Godinez A."/>
            <person name="Nagaraj S."/>
            <person name="Vavikolanu K."/>
            <person name="Aluvathingal J."/>
            <person name="Nadendla S."/>
            <person name="Hobson J."/>
            <person name="Sichtig H."/>
        </authorList>
    </citation>
    <scope>NUCLEOTIDE SEQUENCE [LARGE SCALE GENOMIC DNA]</scope>
    <source>
        <strain evidence="18">FDAARGOS_113</strain>
    </source>
</reference>
<evidence type="ECO:0000256" key="3">
    <source>
        <dbReference type="ARBA" id="ARBA00011245"/>
    </source>
</evidence>
<keyword evidence="19" id="KW-1185">Reference proteome</keyword>
<evidence type="ECO:0000313" key="18">
    <source>
        <dbReference type="EMBL" id="PNM57132.1"/>
    </source>
</evidence>
<feature type="active site" description="Proton donor; for beta-elimination activity" evidence="15">
    <location>
        <position position="57"/>
    </location>
</feature>
<dbReference type="FunFam" id="1.10.8.50:FF:000003">
    <property type="entry name" value="Formamidopyrimidine-DNA glycosylase"/>
    <property type="match status" value="1"/>
</dbReference>
<sequence length="269" mass="29966">MPELPEVEVSRLGISPHLVGGTIQSLILRTPKLRWSIPQELKQLEGQKILAIHRRAKYLIIETAVGSAIVHLGMSGSLRILDGDFPVAKHDHVDLVMTNGKRLRYNDPRRFGAWLWCAPDESHEVLGRLGPEPLTEAFNAEYMADKARNKRIAVKAFIMDNAAVVGVGNIYANESLFTSCIHPLRPANSLSLDEWQTLVTNIKQVLQVAIKQGGTTLKDFTQSDGKPGYFAQELQVYGKAKQPCPNCGEPLCEQKVAQRNTFFCPQCQH</sequence>
<dbReference type="InterPro" id="IPR010979">
    <property type="entry name" value="Ribosomal_uS13-like_H2TH"/>
</dbReference>
<dbReference type="InterPro" id="IPR020629">
    <property type="entry name" value="FPG_Glyclase"/>
</dbReference>
<evidence type="ECO:0000313" key="19">
    <source>
        <dbReference type="Proteomes" id="UP000053748"/>
    </source>
</evidence>
<keyword evidence="8 15" id="KW-0862">Zinc</keyword>
<dbReference type="PROSITE" id="PS01242">
    <property type="entry name" value="ZF_FPG_1"/>
    <property type="match status" value="1"/>
</dbReference>
<evidence type="ECO:0000256" key="5">
    <source>
        <dbReference type="ARBA" id="ARBA00022763"/>
    </source>
</evidence>
<evidence type="ECO:0000256" key="8">
    <source>
        <dbReference type="ARBA" id="ARBA00022833"/>
    </source>
</evidence>
<evidence type="ECO:0000256" key="15">
    <source>
        <dbReference type="HAMAP-Rule" id="MF_00103"/>
    </source>
</evidence>
<dbReference type="Gene3D" id="1.10.8.50">
    <property type="match status" value="1"/>
</dbReference>
<comment type="similarity">
    <text evidence="2 15">Belongs to the FPG family.</text>
</comment>
<evidence type="ECO:0000256" key="11">
    <source>
        <dbReference type="ARBA" id="ARBA00023239"/>
    </source>
</evidence>
<keyword evidence="7 15" id="KW-0378">Hydrolase</keyword>
<dbReference type="GO" id="GO:0008270">
    <property type="term" value="F:zinc ion binding"/>
    <property type="evidence" value="ECO:0007669"/>
    <property type="project" value="UniProtKB-UniRule"/>
</dbReference>
<dbReference type="InterPro" id="IPR000214">
    <property type="entry name" value="Znf_DNA_glyclase/AP_lyase"/>
</dbReference>
<dbReference type="NCBIfam" id="TIGR00577">
    <property type="entry name" value="fpg"/>
    <property type="match status" value="1"/>
</dbReference>
<dbReference type="GO" id="GO:0006284">
    <property type="term" value="P:base-excision repair"/>
    <property type="evidence" value="ECO:0007669"/>
    <property type="project" value="InterPro"/>
</dbReference>
<dbReference type="PANTHER" id="PTHR22993">
    <property type="entry name" value="FORMAMIDOPYRIMIDINE-DNA GLYCOSYLASE"/>
    <property type="match status" value="1"/>
</dbReference>
<comment type="cofactor">
    <cofactor evidence="15">
        <name>Zn(2+)</name>
        <dbReference type="ChEBI" id="CHEBI:29105"/>
    </cofactor>
    <text evidence="15">Binds 1 zinc ion per subunit.</text>
</comment>
<organism evidence="18 19">
    <name type="scientific">Vibrio mimicus</name>
    <dbReference type="NCBI Taxonomy" id="674"/>
    <lineage>
        <taxon>Bacteria</taxon>
        <taxon>Pseudomonadati</taxon>
        <taxon>Pseudomonadota</taxon>
        <taxon>Gammaproteobacteria</taxon>
        <taxon>Vibrionales</taxon>
        <taxon>Vibrionaceae</taxon>
        <taxon>Vibrio</taxon>
    </lineage>
</organism>
<comment type="subunit">
    <text evidence="3 15">Monomer.</text>
</comment>
<evidence type="ECO:0000256" key="9">
    <source>
        <dbReference type="ARBA" id="ARBA00023125"/>
    </source>
</evidence>
<dbReference type="InterPro" id="IPR010663">
    <property type="entry name" value="Znf_FPG/IleRS"/>
</dbReference>
<dbReference type="SMART" id="SM00898">
    <property type="entry name" value="Fapy_DNA_glyco"/>
    <property type="match status" value="1"/>
</dbReference>
<evidence type="ECO:0000256" key="10">
    <source>
        <dbReference type="ARBA" id="ARBA00023204"/>
    </source>
</evidence>
<dbReference type="EC" id="3.2.2.23" evidence="15"/>
<evidence type="ECO:0000256" key="1">
    <source>
        <dbReference type="ARBA" id="ARBA00001668"/>
    </source>
</evidence>
<keyword evidence="13 15" id="KW-0326">Glycosidase</keyword>
<feature type="binding site" evidence="15">
    <location>
        <position position="90"/>
    </location>
    <ligand>
        <name>DNA</name>
        <dbReference type="ChEBI" id="CHEBI:16991"/>
    </ligand>
</feature>
<accession>A0A2J9V037</accession>
<dbReference type="PANTHER" id="PTHR22993:SF9">
    <property type="entry name" value="FORMAMIDOPYRIMIDINE-DNA GLYCOSYLASE"/>
    <property type="match status" value="1"/>
</dbReference>
<dbReference type="SUPFAM" id="SSF81624">
    <property type="entry name" value="N-terminal domain of MutM-like DNA repair proteins"/>
    <property type="match status" value="1"/>
</dbReference>
<dbReference type="NCBIfam" id="NF002211">
    <property type="entry name" value="PRK01103.1"/>
    <property type="match status" value="1"/>
</dbReference>